<sequence>MENIKATIDPPAAAPRRSTRAPKGQFTFQSPFSSRDQNLMSQVEFLNSRLESSPTREMKPWGYAPLRKRERVDYEREDHPIFYEDFFSAHGRAVNVTTRKYSNIIKWAQSVRTARLQAQDRLKELARQITIKIQNQEFKDMEGLIPMWEARLREMEPSQRTLREDNLKYTEWKNIRTGAQRLAVAQKHMEKTVLETLPKFPWKSSTPLKRILEIRDQVSVFEVLSMDSRAGLTTVILANERAHGLYASCTRLLIEATDLAVAGRRGGPGPERRYSPSGARGGFPTATSTTVVQSGDEAPDEPGPEDFDYPDISA</sequence>
<gene>
    <name evidence="2" type="ORF">TWF730_008455</name>
</gene>
<evidence type="ECO:0000313" key="3">
    <source>
        <dbReference type="Proteomes" id="UP001373714"/>
    </source>
</evidence>
<dbReference type="Proteomes" id="UP001373714">
    <property type="component" value="Unassembled WGS sequence"/>
</dbReference>
<organism evidence="2 3">
    <name type="scientific">Orbilia blumenaviensis</name>
    <dbReference type="NCBI Taxonomy" id="1796055"/>
    <lineage>
        <taxon>Eukaryota</taxon>
        <taxon>Fungi</taxon>
        <taxon>Dikarya</taxon>
        <taxon>Ascomycota</taxon>
        <taxon>Pezizomycotina</taxon>
        <taxon>Orbiliomycetes</taxon>
        <taxon>Orbiliales</taxon>
        <taxon>Orbiliaceae</taxon>
        <taxon>Orbilia</taxon>
    </lineage>
</organism>
<accession>A0AAV9V5E0</accession>
<feature type="region of interest" description="Disordered" evidence="1">
    <location>
        <begin position="1"/>
        <end position="32"/>
    </location>
</feature>
<comment type="caution">
    <text evidence="2">The sequence shown here is derived from an EMBL/GenBank/DDBJ whole genome shotgun (WGS) entry which is preliminary data.</text>
</comment>
<keyword evidence="3" id="KW-1185">Reference proteome</keyword>
<feature type="region of interest" description="Disordered" evidence="1">
    <location>
        <begin position="262"/>
        <end position="314"/>
    </location>
</feature>
<proteinExistence type="predicted"/>
<evidence type="ECO:0000313" key="2">
    <source>
        <dbReference type="EMBL" id="KAK6354035.1"/>
    </source>
</evidence>
<feature type="compositionally biased region" description="Acidic residues" evidence="1">
    <location>
        <begin position="297"/>
        <end position="314"/>
    </location>
</feature>
<dbReference type="EMBL" id="JAVHNS010000005">
    <property type="protein sequence ID" value="KAK6354035.1"/>
    <property type="molecule type" value="Genomic_DNA"/>
</dbReference>
<evidence type="ECO:0000256" key="1">
    <source>
        <dbReference type="SAM" id="MobiDB-lite"/>
    </source>
</evidence>
<reference evidence="2 3" key="1">
    <citation type="submission" date="2019-10" db="EMBL/GenBank/DDBJ databases">
        <authorList>
            <person name="Palmer J.M."/>
        </authorList>
    </citation>
    <scope>NUCLEOTIDE SEQUENCE [LARGE SCALE GENOMIC DNA]</scope>
    <source>
        <strain evidence="2 3">TWF730</strain>
    </source>
</reference>
<protein>
    <submittedName>
        <fullName evidence="2">Uncharacterized protein</fullName>
    </submittedName>
</protein>
<name>A0AAV9V5E0_9PEZI</name>
<dbReference type="AlphaFoldDB" id="A0AAV9V5E0"/>